<keyword evidence="3" id="KW-0808">Transferase</keyword>
<dbReference type="InterPro" id="IPR040911">
    <property type="entry name" value="Exostosin_GT47"/>
</dbReference>
<dbReference type="PANTHER" id="PTHR11062:SF117">
    <property type="entry name" value="XYLOGLUCAN-SPECIFIC GALACTURONOSYLTRANSFERASE 1"/>
    <property type="match status" value="1"/>
</dbReference>
<evidence type="ECO:0000256" key="4">
    <source>
        <dbReference type="ARBA" id="ARBA00022968"/>
    </source>
</evidence>
<feature type="domain" description="Exostosin GT47" evidence="8">
    <location>
        <begin position="150"/>
        <end position="478"/>
    </location>
</feature>
<keyword evidence="3" id="KW-0328">Glycosyltransferase</keyword>
<keyword evidence="7" id="KW-0812">Transmembrane</keyword>
<comment type="similarity">
    <text evidence="2">Belongs to the glycosyltransferase 47 family.</text>
</comment>
<accession>A0AAV9B7R5</accession>
<reference evidence="9" key="1">
    <citation type="journal article" date="2023" name="Nat. Commun.">
        <title>Diploid and tetraploid genomes of Acorus and the evolution of monocots.</title>
        <authorList>
            <person name="Ma L."/>
            <person name="Liu K.W."/>
            <person name="Li Z."/>
            <person name="Hsiao Y.Y."/>
            <person name="Qi Y."/>
            <person name="Fu T."/>
            <person name="Tang G.D."/>
            <person name="Zhang D."/>
            <person name="Sun W.H."/>
            <person name="Liu D.K."/>
            <person name="Li Y."/>
            <person name="Chen G.Z."/>
            <person name="Liu X.D."/>
            <person name="Liao X.Y."/>
            <person name="Jiang Y.T."/>
            <person name="Yu X."/>
            <person name="Hao Y."/>
            <person name="Huang J."/>
            <person name="Zhao X.W."/>
            <person name="Ke S."/>
            <person name="Chen Y.Y."/>
            <person name="Wu W.L."/>
            <person name="Hsu J.L."/>
            <person name="Lin Y.F."/>
            <person name="Huang M.D."/>
            <person name="Li C.Y."/>
            <person name="Huang L."/>
            <person name="Wang Z.W."/>
            <person name="Zhao X."/>
            <person name="Zhong W.Y."/>
            <person name="Peng D.H."/>
            <person name="Ahmad S."/>
            <person name="Lan S."/>
            <person name="Zhang J.S."/>
            <person name="Tsai W.C."/>
            <person name="Van de Peer Y."/>
            <person name="Liu Z.J."/>
        </authorList>
    </citation>
    <scope>NUCLEOTIDE SEQUENCE</scope>
    <source>
        <tissue evidence="9">Leaves</tissue>
    </source>
</reference>
<evidence type="ECO:0000256" key="3">
    <source>
        <dbReference type="ARBA" id="ARBA00022676"/>
    </source>
</evidence>
<keyword evidence="7" id="KW-1133">Transmembrane helix</keyword>
<protein>
    <recommendedName>
        <fullName evidence="8">Exostosin GT47 domain-containing protein</fullName>
    </recommendedName>
</protein>
<evidence type="ECO:0000256" key="6">
    <source>
        <dbReference type="SAM" id="MobiDB-lite"/>
    </source>
</evidence>
<evidence type="ECO:0000313" key="10">
    <source>
        <dbReference type="Proteomes" id="UP001179952"/>
    </source>
</evidence>
<keyword evidence="4" id="KW-0735">Signal-anchor</keyword>
<evidence type="ECO:0000256" key="2">
    <source>
        <dbReference type="ARBA" id="ARBA00010271"/>
    </source>
</evidence>
<dbReference type="Pfam" id="PF03016">
    <property type="entry name" value="Exostosin_GT47"/>
    <property type="match status" value="1"/>
</dbReference>
<feature type="region of interest" description="Disordered" evidence="6">
    <location>
        <begin position="1"/>
        <end position="23"/>
    </location>
</feature>
<dbReference type="EMBL" id="JAUJYN010000004">
    <property type="protein sequence ID" value="KAK1272395.1"/>
    <property type="molecule type" value="Genomic_DNA"/>
</dbReference>
<evidence type="ECO:0000259" key="8">
    <source>
        <dbReference type="Pfam" id="PF03016"/>
    </source>
</evidence>
<dbReference type="InterPro" id="IPR004263">
    <property type="entry name" value="Exostosin"/>
</dbReference>
<gene>
    <name evidence="9" type="ORF">QJS04_geneDACA013163</name>
</gene>
<dbReference type="PANTHER" id="PTHR11062">
    <property type="entry name" value="EXOSTOSIN HEPARAN SULFATE GLYCOSYLTRANSFERASE -RELATED"/>
    <property type="match status" value="1"/>
</dbReference>
<keyword evidence="5" id="KW-0333">Golgi apparatus</keyword>
<evidence type="ECO:0000313" key="9">
    <source>
        <dbReference type="EMBL" id="KAK1272395.1"/>
    </source>
</evidence>
<sequence length="539" mass="61740">MAVVSLSRKRSSPPQVTNKTVPSLKDSTVDPPFGHILRRSVRVLPLLLLLLILFFWFSYMLPSMPFFHICISSRKINLYCISGGMQPNFDAIVPPRLISFTNTTTTTTNTTSSTSNVGKKEEIGNAIKVVEEKLQVIRSWASNSSKPRSCDGRGVFVYDLPPKFNKELIEHCRDLLLPWTDFCNYFKNDAKGEPIPSLGDRWFRTHQYSLEPIFHSRLLKHPCRVRDEAEAKLFYVPFYAGLDVLRWHFKNNVSGDVKDSLGVQLVSWLETSSKWWARNSGADHVFVLGKISWDFRRRDDGAWGTRLLELQQMRNSLKLLIERHPWEANDIGVPHPTYFHPKTDDDVRAWQARIISSARTSLASFVGAARPDAEESIRSALIEQCESSLGECRFLDCSTGACANPEAVIGVFEESEFCMQPPGDSPTRRSVFDGLISGCIPVLFDPFTAYYQYPWHLPEERGLYSVFVDKEEVREGKVNVMERLRRVSKKERDDMRRYIVYELMPRLVYADSDAEMERFDDAFDVAMEGLFSGISRLEL</sequence>
<comment type="caution">
    <text evidence="9">The sequence shown here is derived from an EMBL/GenBank/DDBJ whole genome shotgun (WGS) entry which is preliminary data.</text>
</comment>
<dbReference type="GO" id="GO:0000139">
    <property type="term" value="C:Golgi membrane"/>
    <property type="evidence" value="ECO:0007669"/>
    <property type="project" value="UniProtKB-SubCell"/>
</dbReference>
<dbReference type="GO" id="GO:0016757">
    <property type="term" value="F:glycosyltransferase activity"/>
    <property type="evidence" value="ECO:0007669"/>
    <property type="project" value="UniProtKB-KW"/>
</dbReference>
<dbReference type="AlphaFoldDB" id="A0AAV9B7R5"/>
<name>A0AAV9B7R5_ACOGR</name>
<proteinExistence type="inferred from homology"/>
<organism evidence="9 10">
    <name type="scientific">Acorus gramineus</name>
    <name type="common">Dwarf sweet flag</name>
    <dbReference type="NCBI Taxonomy" id="55184"/>
    <lineage>
        <taxon>Eukaryota</taxon>
        <taxon>Viridiplantae</taxon>
        <taxon>Streptophyta</taxon>
        <taxon>Embryophyta</taxon>
        <taxon>Tracheophyta</taxon>
        <taxon>Spermatophyta</taxon>
        <taxon>Magnoliopsida</taxon>
        <taxon>Liliopsida</taxon>
        <taxon>Acoraceae</taxon>
        <taxon>Acorus</taxon>
    </lineage>
</organism>
<evidence type="ECO:0000256" key="5">
    <source>
        <dbReference type="ARBA" id="ARBA00023034"/>
    </source>
</evidence>
<evidence type="ECO:0000256" key="1">
    <source>
        <dbReference type="ARBA" id="ARBA00004323"/>
    </source>
</evidence>
<reference evidence="9" key="2">
    <citation type="submission" date="2023-06" db="EMBL/GenBank/DDBJ databases">
        <authorList>
            <person name="Ma L."/>
            <person name="Liu K.-W."/>
            <person name="Li Z."/>
            <person name="Hsiao Y.-Y."/>
            <person name="Qi Y."/>
            <person name="Fu T."/>
            <person name="Tang G."/>
            <person name="Zhang D."/>
            <person name="Sun W.-H."/>
            <person name="Liu D.-K."/>
            <person name="Li Y."/>
            <person name="Chen G.-Z."/>
            <person name="Liu X.-D."/>
            <person name="Liao X.-Y."/>
            <person name="Jiang Y.-T."/>
            <person name="Yu X."/>
            <person name="Hao Y."/>
            <person name="Huang J."/>
            <person name="Zhao X.-W."/>
            <person name="Ke S."/>
            <person name="Chen Y.-Y."/>
            <person name="Wu W.-L."/>
            <person name="Hsu J.-L."/>
            <person name="Lin Y.-F."/>
            <person name="Huang M.-D."/>
            <person name="Li C.-Y."/>
            <person name="Huang L."/>
            <person name="Wang Z.-W."/>
            <person name="Zhao X."/>
            <person name="Zhong W.-Y."/>
            <person name="Peng D.-H."/>
            <person name="Ahmad S."/>
            <person name="Lan S."/>
            <person name="Zhang J.-S."/>
            <person name="Tsai W.-C."/>
            <person name="Van De Peer Y."/>
            <person name="Liu Z.-J."/>
        </authorList>
    </citation>
    <scope>NUCLEOTIDE SEQUENCE</scope>
    <source>
        <strain evidence="9">SCP</strain>
        <tissue evidence="9">Leaves</tissue>
    </source>
</reference>
<keyword evidence="10" id="KW-1185">Reference proteome</keyword>
<evidence type="ECO:0000256" key="7">
    <source>
        <dbReference type="SAM" id="Phobius"/>
    </source>
</evidence>
<keyword evidence="7" id="KW-0472">Membrane</keyword>
<comment type="subcellular location">
    <subcellularLocation>
        <location evidence="1">Golgi apparatus membrane</location>
        <topology evidence="1">Single-pass type II membrane protein</topology>
    </subcellularLocation>
</comment>
<feature type="compositionally biased region" description="Polar residues" evidence="6">
    <location>
        <begin position="12"/>
        <end position="21"/>
    </location>
</feature>
<dbReference type="Proteomes" id="UP001179952">
    <property type="component" value="Unassembled WGS sequence"/>
</dbReference>
<feature type="transmembrane region" description="Helical" evidence="7">
    <location>
        <begin position="43"/>
        <end position="61"/>
    </location>
</feature>